<dbReference type="InterPro" id="IPR035684">
    <property type="entry name" value="ArgRS_core"/>
</dbReference>
<dbReference type="GO" id="GO:0008234">
    <property type="term" value="F:cysteine-type peptidase activity"/>
    <property type="evidence" value="ECO:0007669"/>
    <property type="project" value="UniProtKB-KW"/>
</dbReference>
<sequence>MSASQDYDASITYEDYNTLKSDWLTDNVIGFWEEYLEHELLSFYKTRIILLRPSMSFLLFQTPDPKTLGNALPDFNRASHIFLPINDCQNGMQAEGGTHWSLLLVSLADQVAFHYDSLPPGNITEAHAVTEKISIICEKPIKFMQMPDCPVQQNNNDCGVFVCMMMRYLLQHRLLQANSKEYITMALDGVPLDPAEARKEIVQIIHQLKRDRDRRRSYVTSSADPAAASRIFAKPHSIIARTQSSPAHRTPATASSTGSLASTRPRHSRVSLFTYFAICASVIVLIAAALAFYLPDINTTSLYHGYTHIQPPVCGEYCHKLDSALSSARSQLSPYLLQMHEQLNELYDFGREYFAKVAHSCSVKSRLFSTSAALYRQNRIPASYYRGGTSRGLIFQKKDLPASQDDWKPILLGTMGSPDPHGRQLDGLGGGLSSLSKVCIISPASDLSRAQGAQVDFTFAQVGIKSTDIDYSGNCGNLSSAVGPFAIDAGLVKLDEEELSAGKRTATVRIFNTNTQKIIDSTFPICISPDGSVEAEASGDFTVDGVAGSASRIQLDFISPAGAKTGKLLPTGNLIDTFDGVRATCIDVGNPMIFVPASDLPVDGKISPDQISSTPGLLERLEKIRSQAAINMGMVTTVDEVPASIPKINIISRPDEEGVDITVRTISVGQPHKALPITAGLSLAVATKLEGSIVRPFVSKTNKAVGDPVVIGHPGGTLAVGAEIKDGDSKVVERATVWSTEQAEGVGSFSSTKTHRQPRVLTTISLGQVAGGLEALLQSLEVSNPIPQLPRANVISTPTDIYRSYIAEIIQKLVECDEDTAYDAVQWANAAINADLMLITALLKVKGVNPKQLAQDIVSKFPSTPLLTPPIANGIFIPISFSPATLPNLILPFIFDRRGSYGSNQFQGLRDAKDQSSGKKKVIVEFSSPNIAKEFHAGHLRSTIIGAYISNLYESMGWDVVKVNYLGDWGKQFGLPAVGWQRFGSEELFVKEPLKHLLEVYAKINSLFAPEKEASEQARDRGEDTSEIESKGLFAERNAFFQKMEDGDAEAITLWKRFRDVSIERYISTYARLNIKFDVYSGESTVKASTVEKAESLLKEKGVYTEDNGTWIMCTEIKTRCRGTSKFLWC</sequence>
<dbReference type="GO" id="GO:0005524">
    <property type="term" value="F:ATP binding"/>
    <property type="evidence" value="ECO:0007669"/>
    <property type="project" value="UniProtKB-KW"/>
</dbReference>
<keyword evidence="10" id="KW-0413">Isomerase</keyword>
<organism evidence="15 16">
    <name type="scientific">Trichophyton violaceum</name>
    <dbReference type="NCBI Taxonomy" id="34388"/>
    <lineage>
        <taxon>Eukaryota</taxon>
        <taxon>Fungi</taxon>
        <taxon>Dikarya</taxon>
        <taxon>Ascomycota</taxon>
        <taxon>Pezizomycotina</taxon>
        <taxon>Eurotiomycetes</taxon>
        <taxon>Eurotiomycetidae</taxon>
        <taxon>Onygenales</taxon>
        <taxon>Arthrodermataceae</taxon>
        <taxon>Trichophyton</taxon>
    </lineage>
</organism>
<dbReference type="OrthoDB" id="5065855at2759"/>
<comment type="similarity">
    <text evidence="2">Belongs to the PrpF family.</text>
</comment>
<keyword evidence="13" id="KW-0472">Membrane</keyword>
<protein>
    <recommendedName>
        <fullName evidence="11">Arginyl-tRNA synthetase</fullName>
    </recommendedName>
</protein>
<keyword evidence="13" id="KW-0812">Transmembrane</keyword>
<evidence type="ECO:0000256" key="2">
    <source>
        <dbReference type="ARBA" id="ARBA00007673"/>
    </source>
</evidence>
<dbReference type="GO" id="GO:0005737">
    <property type="term" value="C:cytoplasm"/>
    <property type="evidence" value="ECO:0007669"/>
    <property type="project" value="InterPro"/>
</dbReference>
<dbReference type="GO" id="GO:0006420">
    <property type="term" value="P:arginyl-tRNA aminoacylation"/>
    <property type="evidence" value="ECO:0007669"/>
    <property type="project" value="InterPro"/>
</dbReference>
<gene>
    <name evidence="15" type="ORF">A7D00_0330</name>
</gene>
<keyword evidence="7" id="KW-0788">Thiol protease</keyword>
<dbReference type="Gene3D" id="3.40.395.10">
    <property type="entry name" value="Adenoviral Proteinase, Chain A"/>
    <property type="match status" value="1"/>
</dbReference>
<dbReference type="SUPFAM" id="SSF54001">
    <property type="entry name" value="Cysteine proteinases"/>
    <property type="match status" value="1"/>
</dbReference>
<comment type="similarity">
    <text evidence="1">Belongs to the peptidase C48 family.</text>
</comment>
<dbReference type="SUPFAM" id="SSF52374">
    <property type="entry name" value="Nucleotidylyl transferase"/>
    <property type="match status" value="1"/>
</dbReference>
<keyword evidence="8" id="KW-0067">ATP-binding</keyword>
<dbReference type="Pfam" id="PF00750">
    <property type="entry name" value="tRNA-synt_1d"/>
    <property type="match status" value="1"/>
</dbReference>
<evidence type="ECO:0000259" key="14">
    <source>
        <dbReference type="PROSITE" id="PS50600"/>
    </source>
</evidence>
<evidence type="ECO:0000256" key="11">
    <source>
        <dbReference type="ARBA" id="ARBA00033033"/>
    </source>
</evidence>
<reference evidence="15 16" key="1">
    <citation type="submission" date="2016-05" db="EMBL/GenBank/DDBJ databases">
        <title>Genome sequencing of Trichophyton violaceum CMCC(F)T3l isolated from hair.</title>
        <authorList>
            <person name="Zhan P."/>
            <person name="Tao Y."/>
            <person name="Liu W."/>
        </authorList>
    </citation>
    <scope>NUCLEOTIDE SEQUENCE [LARGE SCALE GENOMIC DNA]</scope>
    <source>
        <strain evidence="16">CMCC(F)T3l</strain>
    </source>
</reference>
<keyword evidence="4" id="KW-0645">Protease</keyword>
<dbReference type="Gene3D" id="3.30.1360.70">
    <property type="entry name" value="Arginyl tRNA synthetase N-terminal domain"/>
    <property type="match status" value="1"/>
</dbReference>
<evidence type="ECO:0000313" key="16">
    <source>
        <dbReference type="Proteomes" id="UP000243519"/>
    </source>
</evidence>
<dbReference type="Gene3D" id="3.40.50.620">
    <property type="entry name" value="HUPs"/>
    <property type="match status" value="1"/>
</dbReference>
<evidence type="ECO:0000256" key="10">
    <source>
        <dbReference type="ARBA" id="ARBA00023235"/>
    </source>
</evidence>
<feature type="transmembrane region" description="Helical" evidence="13">
    <location>
        <begin position="272"/>
        <end position="294"/>
    </location>
</feature>
<dbReference type="InterPro" id="IPR014729">
    <property type="entry name" value="Rossmann-like_a/b/a_fold"/>
</dbReference>
<evidence type="ECO:0000256" key="12">
    <source>
        <dbReference type="SAM" id="MobiDB-lite"/>
    </source>
</evidence>
<dbReference type="PANTHER" id="PTHR43709:SF2">
    <property type="entry name" value="DUF453 DOMAIN PROTEIN (AFU_ORTHOLOGUE AFUA_6G00360)"/>
    <property type="match status" value="1"/>
</dbReference>
<dbReference type="InterPro" id="IPR038765">
    <property type="entry name" value="Papain-like_cys_pep_sf"/>
</dbReference>
<dbReference type="AlphaFoldDB" id="A0A178FS53"/>
<evidence type="ECO:0000256" key="9">
    <source>
        <dbReference type="ARBA" id="ARBA00023146"/>
    </source>
</evidence>
<feature type="compositionally biased region" description="Low complexity" evidence="12">
    <location>
        <begin position="250"/>
        <end position="262"/>
    </location>
</feature>
<dbReference type="Pfam" id="PF02902">
    <property type="entry name" value="Peptidase_C48"/>
    <property type="match status" value="1"/>
</dbReference>
<dbReference type="PANTHER" id="PTHR43709">
    <property type="entry name" value="ACONITATE ISOMERASE-RELATED"/>
    <property type="match status" value="1"/>
</dbReference>
<dbReference type="Gene3D" id="3.10.310.10">
    <property type="entry name" value="Diaminopimelate Epimerase, Chain A, domain 1"/>
    <property type="match status" value="2"/>
</dbReference>
<dbReference type="InterPro" id="IPR036695">
    <property type="entry name" value="Arg-tRNA-synth_N_sf"/>
</dbReference>
<dbReference type="InterPro" id="IPR001278">
    <property type="entry name" value="Arg-tRNA-ligase"/>
</dbReference>
<dbReference type="EMBL" id="LHPN01000001">
    <property type="protein sequence ID" value="OAL74736.1"/>
    <property type="molecule type" value="Genomic_DNA"/>
</dbReference>
<dbReference type="FunFam" id="3.40.395.10:FF:000008">
    <property type="entry name" value="Ulp1 protease family protein"/>
    <property type="match status" value="1"/>
</dbReference>
<evidence type="ECO:0000256" key="8">
    <source>
        <dbReference type="ARBA" id="ARBA00022840"/>
    </source>
</evidence>
<comment type="caution">
    <text evidence="15">The sequence shown here is derived from an EMBL/GenBank/DDBJ whole genome shotgun (WGS) entry which is preliminary data.</text>
</comment>
<evidence type="ECO:0000256" key="6">
    <source>
        <dbReference type="ARBA" id="ARBA00022801"/>
    </source>
</evidence>
<keyword evidence="6" id="KW-0378">Hydrolase</keyword>
<keyword evidence="5" id="KW-0547">Nucleotide-binding</keyword>
<name>A0A178FS53_TRIVO</name>
<evidence type="ECO:0000256" key="3">
    <source>
        <dbReference type="ARBA" id="ARBA00022598"/>
    </source>
</evidence>
<dbReference type="GO" id="GO:0000338">
    <property type="term" value="P:protein deneddylation"/>
    <property type="evidence" value="ECO:0007669"/>
    <property type="project" value="UniProtKB-ARBA"/>
</dbReference>
<dbReference type="PROSITE" id="PS00178">
    <property type="entry name" value="AA_TRNA_LIGASE_I"/>
    <property type="match status" value="1"/>
</dbReference>
<dbReference type="Proteomes" id="UP000243519">
    <property type="component" value="Unassembled WGS sequence"/>
</dbReference>
<dbReference type="Pfam" id="PF04303">
    <property type="entry name" value="PrpF"/>
    <property type="match status" value="1"/>
</dbReference>
<evidence type="ECO:0000256" key="5">
    <source>
        <dbReference type="ARBA" id="ARBA00022741"/>
    </source>
</evidence>
<dbReference type="SUPFAM" id="SSF54506">
    <property type="entry name" value="Diaminopimelate epimerase-like"/>
    <property type="match status" value="2"/>
</dbReference>
<dbReference type="GO" id="GO:0004814">
    <property type="term" value="F:arginine-tRNA ligase activity"/>
    <property type="evidence" value="ECO:0007669"/>
    <property type="project" value="InterPro"/>
</dbReference>
<dbReference type="GO" id="GO:0016853">
    <property type="term" value="F:isomerase activity"/>
    <property type="evidence" value="ECO:0007669"/>
    <property type="project" value="UniProtKB-KW"/>
</dbReference>
<accession>A0A178FS53</accession>
<dbReference type="GO" id="GO:0006508">
    <property type="term" value="P:proteolysis"/>
    <property type="evidence" value="ECO:0007669"/>
    <property type="project" value="UniProtKB-KW"/>
</dbReference>
<keyword evidence="13" id="KW-1133">Transmembrane helix</keyword>
<keyword evidence="16" id="KW-1185">Reference proteome</keyword>
<feature type="region of interest" description="Disordered" evidence="12">
    <location>
        <begin position="242"/>
        <end position="262"/>
    </location>
</feature>
<evidence type="ECO:0000256" key="7">
    <source>
        <dbReference type="ARBA" id="ARBA00022807"/>
    </source>
</evidence>
<keyword evidence="3" id="KW-0436">Ligase</keyword>
<evidence type="ECO:0000256" key="4">
    <source>
        <dbReference type="ARBA" id="ARBA00022670"/>
    </source>
</evidence>
<keyword evidence="9" id="KW-0030">Aminoacyl-tRNA synthetase</keyword>
<dbReference type="GO" id="GO:0019784">
    <property type="term" value="F:deNEDDylase activity"/>
    <property type="evidence" value="ECO:0007669"/>
    <property type="project" value="UniProtKB-ARBA"/>
</dbReference>
<dbReference type="InterPro" id="IPR007400">
    <property type="entry name" value="PrpF-like"/>
</dbReference>
<dbReference type="SUPFAM" id="SSF55190">
    <property type="entry name" value="Arginyl-tRNA synthetase (ArgRS), N-terminal 'additional' domain"/>
    <property type="match status" value="1"/>
</dbReference>
<dbReference type="InterPro" id="IPR001412">
    <property type="entry name" value="aa-tRNA-synth_I_CS"/>
</dbReference>
<evidence type="ECO:0000256" key="1">
    <source>
        <dbReference type="ARBA" id="ARBA00005234"/>
    </source>
</evidence>
<dbReference type="PROSITE" id="PS50600">
    <property type="entry name" value="ULP_PROTEASE"/>
    <property type="match status" value="1"/>
</dbReference>
<feature type="domain" description="Ubiquitin-like protease family profile" evidence="14">
    <location>
        <begin position="1"/>
        <end position="169"/>
    </location>
</feature>
<proteinExistence type="inferred from homology"/>
<evidence type="ECO:0000256" key="13">
    <source>
        <dbReference type="SAM" id="Phobius"/>
    </source>
</evidence>
<evidence type="ECO:0000313" key="15">
    <source>
        <dbReference type="EMBL" id="OAL74736.1"/>
    </source>
</evidence>
<dbReference type="PRINTS" id="PR01038">
    <property type="entry name" value="TRNASYNTHARG"/>
</dbReference>
<dbReference type="InterPro" id="IPR003653">
    <property type="entry name" value="Peptidase_C48_C"/>
</dbReference>